<dbReference type="Gene3D" id="3.40.350.10">
    <property type="entry name" value="Creatinase/prolidase N-terminal domain"/>
    <property type="match status" value="1"/>
</dbReference>
<sequence>MSPSLLTIEGFRNRRRRVRQGLPEGCETVVVADPASVAYLTGFSSSPLVFQGSACQAVAVMSGDKVVLIADNQAIKAFGDGVVADDVVTPVFYEGKRSAPLRPSVLINPTIEVIKSLGARKLAVEWHAVPVGILEGWREGSPQADSSNLIDVGPALRAARKLKEEDEVAVLKRSMDAIAAGFAEARRELKPGMTEQDACQLIVGASERFLGERALVYGDFASNPSGRSIRRGGPPTDRVLQAGDWFILDFSVIVQGYRGDYANTFIIDGRPTERQAALYQACLDALAVGESRIRPGVAAREVDRAMRAVFEERGLGENFTSHNGHGVGLAHLEPPFVVPESEDVFEVGDVFTLEPGQYLDGVAAMRVERNYRLGTSGLEVLSSHELTLV</sequence>
<dbReference type="KEGG" id="ipa:Isop_1017"/>
<dbReference type="InterPro" id="IPR000994">
    <property type="entry name" value="Pept_M24"/>
</dbReference>
<dbReference type="SUPFAM" id="SSF53092">
    <property type="entry name" value="Creatinase/prolidase N-terminal domain"/>
    <property type="match status" value="1"/>
</dbReference>
<dbReference type="EMBL" id="CP002353">
    <property type="protein sequence ID" value="ADV61606.1"/>
    <property type="molecule type" value="Genomic_DNA"/>
</dbReference>
<dbReference type="HOGENOM" id="CLU_017266_4_0_0"/>
<keyword evidence="4" id="KW-1185">Reference proteome</keyword>
<dbReference type="eggNOG" id="COG0006">
    <property type="taxonomic scope" value="Bacteria"/>
</dbReference>
<protein>
    <submittedName>
        <fullName evidence="3">Peptidase M24</fullName>
    </submittedName>
</protein>
<dbReference type="InParanoid" id="E8R419"/>
<dbReference type="RefSeq" id="WP_013563895.1">
    <property type="nucleotide sequence ID" value="NC_014962.1"/>
</dbReference>
<evidence type="ECO:0000259" key="2">
    <source>
        <dbReference type="Pfam" id="PF01321"/>
    </source>
</evidence>
<organism evidence="3 4">
    <name type="scientific">Isosphaera pallida (strain ATCC 43644 / DSM 9630 / IS1B)</name>
    <dbReference type="NCBI Taxonomy" id="575540"/>
    <lineage>
        <taxon>Bacteria</taxon>
        <taxon>Pseudomonadati</taxon>
        <taxon>Planctomycetota</taxon>
        <taxon>Planctomycetia</taxon>
        <taxon>Isosphaerales</taxon>
        <taxon>Isosphaeraceae</taxon>
        <taxon>Isosphaera</taxon>
    </lineage>
</organism>
<dbReference type="OrthoDB" id="9806388at2"/>
<evidence type="ECO:0000313" key="4">
    <source>
        <dbReference type="Proteomes" id="UP000008631"/>
    </source>
</evidence>
<dbReference type="Pfam" id="PF00557">
    <property type="entry name" value="Peptidase_M24"/>
    <property type="match status" value="1"/>
</dbReference>
<evidence type="ECO:0000259" key="1">
    <source>
        <dbReference type="Pfam" id="PF00557"/>
    </source>
</evidence>
<dbReference type="InterPro" id="IPR036005">
    <property type="entry name" value="Creatinase/aminopeptidase-like"/>
</dbReference>
<name>E8R419_ISOPI</name>
<proteinExistence type="predicted"/>
<evidence type="ECO:0000313" key="3">
    <source>
        <dbReference type="EMBL" id="ADV61606.1"/>
    </source>
</evidence>
<reference key="1">
    <citation type="submission" date="2010-11" db="EMBL/GenBank/DDBJ databases">
        <title>The complete sequence of chromosome of Isophaera pallida ATCC 43644.</title>
        <authorList>
            <consortium name="US DOE Joint Genome Institute (JGI-PGF)"/>
            <person name="Lucas S."/>
            <person name="Copeland A."/>
            <person name="Lapidus A."/>
            <person name="Bruce D."/>
            <person name="Goodwin L."/>
            <person name="Pitluck S."/>
            <person name="Kyrpides N."/>
            <person name="Mavromatis K."/>
            <person name="Pagani I."/>
            <person name="Ivanova N."/>
            <person name="Saunders E."/>
            <person name="Brettin T."/>
            <person name="Detter J.C."/>
            <person name="Han C."/>
            <person name="Tapia R."/>
            <person name="Land M."/>
            <person name="Hauser L."/>
            <person name="Markowitz V."/>
            <person name="Cheng J.-F."/>
            <person name="Hugenholtz P."/>
            <person name="Woyke T."/>
            <person name="Wu D."/>
            <person name="Eisen J.A."/>
        </authorList>
    </citation>
    <scope>NUCLEOTIDE SEQUENCE</scope>
    <source>
        <strain>ATCC 43644</strain>
    </source>
</reference>
<dbReference type="InterPro" id="IPR029149">
    <property type="entry name" value="Creatin/AminoP/Spt16_N"/>
</dbReference>
<feature type="domain" description="Creatinase N-terminal" evidence="2">
    <location>
        <begin position="24"/>
        <end position="160"/>
    </location>
</feature>
<dbReference type="InterPro" id="IPR050659">
    <property type="entry name" value="Peptidase_M24B"/>
</dbReference>
<feature type="domain" description="Peptidase M24" evidence="1">
    <location>
        <begin position="171"/>
        <end position="371"/>
    </location>
</feature>
<dbReference type="Gene3D" id="3.90.230.10">
    <property type="entry name" value="Creatinase/methionine aminopeptidase superfamily"/>
    <property type="match status" value="1"/>
</dbReference>
<accession>E8R419</accession>
<reference evidence="3 4" key="2">
    <citation type="journal article" date="2011" name="Stand. Genomic Sci.">
        <title>Complete genome sequence of Isosphaera pallida type strain (IS1B).</title>
        <authorList>
            <consortium name="US DOE Joint Genome Institute (JGI-PGF)"/>
            <person name="Goker M."/>
            <person name="Cleland D."/>
            <person name="Saunders E."/>
            <person name="Lapidus A."/>
            <person name="Nolan M."/>
            <person name="Lucas S."/>
            <person name="Hammon N."/>
            <person name="Deshpande S."/>
            <person name="Cheng J.F."/>
            <person name="Tapia R."/>
            <person name="Han C."/>
            <person name="Goodwin L."/>
            <person name="Pitluck S."/>
            <person name="Liolios K."/>
            <person name="Pagani I."/>
            <person name="Ivanova N."/>
            <person name="Mavromatis K."/>
            <person name="Pati A."/>
            <person name="Chen A."/>
            <person name="Palaniappan K."/>
            <person name="Land M."/>
            <person name="Hauser L."/>
            <person name="Chang Y.J."/>
            <person name="Jeffries C.D."/>
            <person name="Detter J.C."/>
            <person name="Beck B."/>
            <person name="Woyke T."/>
            <person name="Bristow J."/>
            <person name="Eisen J.A."/>
            <person name="Markowitz V."/>
            <person name="Hugenholtz P."/>
            <person name="Kyrpides N.C."/>
            <person name="Klenk H.P."/>
        </authorList>
    </citation>
    <scope>NUCLEOTIDE SEQUENCE [LARGE SCALE GENOMIC DNA]</scope>
    <source>
        <strain evidence="4">ATCC 43644 / DSM 9630 / IS1B</strain>
    </source>
</reference>
<dbReference type="Proteomes" id="UP000008631">
    <property type="component" value="Chromosome"/>
</dbReference>
<dbReference type="PANTHER" id="PTHR46112:SF2">
    <property type="entry name" value="XAA-PRO AMINOPEPTIDASE P-RELATED"/>
    <property type="match status" value="1"/>
</dbReference>
<dbReference type="AlphaFoldDB" id="E8R419"/>
<dbReference type="SUPFAM" id="SSF55920">
    <property type="entry name" value="Creatinase/aminopeptidase"/>
    <property type="match status" value="1"/>
</dbReference>
<dbReference type="STRING" id="575540.Isop_1017"/>
<dbReference type="InterPro" id="IPR000587">
    <property type="entry name" value="Creatinase_N"/>
</dbReference>
<gene>
    <name evidence="3" type="ordered locus">Isop_1017</name>
</gene>
<dbReference type="Pfam" id="PF01321">
    <property type="entry name" value="Creatinase_N"/>
    <property type="match status" value="1"/>
</dbReference>
<dbReference type="PANTHER" id="PTHR46112">
    <property type="entry name" value="AMINOPEPTIDASE"/>
    <property type="match status" value="1"/>
</dbReference>